<evidence type="ECO:0000256" key="1">
    <source>
        <dbReference type="SAM" id="MobiDB-lite"/>
    </source>
</evidence>
<comment type="caution">
    <text evidence="2">The sequence shown here is derived from an EMBL/GenBank/DDBJ whole genome shotgun (WGS) entry which is preliminary data.</text>
</comment>
<proteinExistence type="predicted"/>
<dbReference type="EMBL" id="VFIY01000004">
    <property type="protein sequence ID" value="TPD62800.1"/>
    <property type="molecule type" value="Genomic_DNA"/>
</dbReference>
<dbReference type="OrthoDB" id="8099120at2"/>
<dbReference type="RefSeq" id="WP_139938050.1">
    <property type="nucleotide sequence ID" value="NZ_JBHSYP010000022.1"/>
</dbReference>
<evidence type="ECO:0000313" key="3">
    <source>
        <dbReference type="Proteomes" id="UP000319148"/>
    </source>
</evidence>
<dbReference type="Proteomes" id="UP000319148">
    <property type="component" value="Unassembled WGS sequence"/>
</dbReference>
<sequence length="248" mass="28452">MKTAAKAISRDQGLPRRAILIAFSLLLVIGAVFFSQTVLAEEEYPNQSAEEQAKGREFIEVTSKRAFDVLKQKDVLSQAELEDQMRVILTDSFAIDYIGKLVLGRHRKQATKEELKTYFDLFPDFLIKVYASRLTKLDTTEIEIERVIPHGKKDMFVRSKVDGENNETFDVDWRIRPFKDKGYQIIDVKIEGISMARTQRDDFTSRVSESKMAGLNQYMQNIIDGTEEAEPLEIEKADKPENDDTEDS</sequence>
<feature type="region of interest" description="Disordered" evidence="1">
    <location>
        <begin position="226"/>
        <end position="248"/>
    </location>
</feature>
<dbReference type="InterPro" id="IPR008869">
    <property type="entry name" value="MlaC/ttg2D"/>
</dbReference>
<feature type="compositionally biased region" description="Basic and acidic residues" evidence="1">
    <location>
        <begin position="233"/>
        <end position="242"/>
    </location>
</feature>
<evidence type="ECO:0000313" key="2">
    <source>
        <dbReference type="EMBL" id="TPD62800.1"/>
    </source>
</evidence>
<dbReference type="PANTHER" id="PTHR36573">
    <property type="entry name" value="INTERMEMBRANE PHOSPHOLIPID TRANSPORT SYSTEM BINDING PROTEIN MLAC"/>
    <property type="match status" value="1"/>
</dbReference>
<protein>
    <submittedName>
        <fullName evidence="2">ABC transporter substrate-binding protein</fullName>
    </submittedName>
</protein>
<accession>A0A501PQJ5</accession>
<name>A0A501PQJ5_9PROT</name>
<reference evidence="3" key="1">
    <citation type="submission" date="2019-06" db="EMBL/GenBank/DDBJ databases">
        <title>The complete genome of Emcibacter congregatus ZYLT.</title>
        <authorList>
            <person name="Zhao Z."/>
        </authorList>
    </citation>
    <scope>NUCLEOTIDE SEQUENCE [LARGE SCALE GENOMIC DNA]</scope>
    <source>
        <strain evidence="3">MCCC 1A06723</strain>
    </source>
</reference>
<organism evidence="2 3">
    <name type="scientific">Emcibacter nanhaiensis</name>
    <dbReference type="NCBI Taxonomy" id="1505037"/>
    <lineage>
        <taxon>Bacteria</taxon>
        <taxon>Pseudomonadati</taxon>
        <taxon>Pseudomonadota</taxon>
        <taxon>Alphaproteobacteria</taxon>
        <taxon>Emcibacterales</taxon>
        <taxon>Emcibacteraceae</taxon>
        <taxon>Emcibacter</taxon>
    </lineage>
</organism>
<dbReference type="Gene3D" id="3.10.450.710">
    <property type="entry name" value="Tgt2/MlaC"/>
    <property type="match status" value="1"/>
</dbReference>
<gene>
    <name evidence="2" type="ORF">FIV46_01600</name>
</gene>
<dbReference type="InterPro" id="IPR042245">
    <property type="entry name" value="Tgt2/MlaC_sf"/>
</dbReference>
<dbReference type="AlphaFoldDB" id="A0A501PQJ5"/>
<dbReference type="Pfam" id="PF05494">
    <property type="entry name" value="MlaC"/>
    <property type="match status" value="1"/>
</dbReference>
<keyword evidence="3" id="KW-1185">Reference proteome</keyword>
<dbReference type="PANTHER" id="PTHR36573:SF1">
    <property type="entry name" value="INTERMEMBRANE PHOSPHOLIPID TRANSPORT SYSTEM BINDING PROTEIN MLAC"/>
    <property type="match status" value="1"/>
</dbReference>